<feature type="chain" id="PRO_5010297054" description="TPM domain-containing protein" evidence="2">
    <location>
        <begin position="30"/>
        <end position="295"/>
    </location>
</feature>
<sequence length="295" mass="31215">MSAIFTGIKQYARLLVVALLCIASTGTLADVAIPPFKSYITDLTGTLTKIEATKLEQQLANFEAKKGSQIAVLIVPTTQPETIEQYSIRVVEAWKLGRKGIDDGVLLLVARNDRTLRIETGYGLEGALPDAITRRIIDEGITPEFKQGNFFGGLQTGIRQIISVIEGEPLPAPAQQARESTGTNLVLENIIPVLFVMLMLGRMLQATFGKISGATITSGIAGLLIWLISSSLLIAILIAIAAFVISLFEQTGRIIHQRGPRSGYGNWPGGGGFSSGGFRGGGGGGFGGGGASGRW</sequence>
<proteinExistence type="predicted"/>
<evidence type="ECO:0000313" key="4">
    <source>
        <dbReference type="EMBL" id="SFU41850.1"/>
    </source>
</evidence>
<accession>A0A1I7G087</accession>
<evidence type="ECO:0000259" key="3">
    <source>
        <dbReference type="Pfam" id="PF04536"/>
    </source>
</evidence>
<dbReference type="Gene3D" id="3.10.310.50">
    <property type="match status" value="1"/>
</dbReference>
<evidence type="ECO:0000313" key="5">
    <source>
        <dbReference type="Proteomes" id="UP000183926"/>
    </source>
</evidence>
<dbReference type="EMBL" id="FPBL01000002">
    <property type="protein sequence ID" value="SFU41850.1"/>
    <property type="molecule type" value="Genomic_DNA"/>
</dbReference>
<dbReference type="InterPro" id="IPR007621">
    <property type="entry name" value="TPM_dom"/>
</dbReference>
<reference evidence="4 5" key="1">
    <citation type="submission" date="2016-10" db="EMBL/GenBank/DDBJ databases">
        <authorList>
            <person name="de Groot N.N."/>
        </authorList>
    </citation>
    <scope>NUCLEOTIDE SEQUENCE [LARGE SCALE GENOMIC DNA]</scope>
    <source>
        <strain evidence="4 5">Nm24</strain>
    </source>
</reference>
<keyword evidence="1" id="KW-1133">Transmembrane helix</keyword>
<dbReference type="PANTHER" id="PTHR30373:SF2">
    <property type="entry name" value="UPF0603 PROTEIN YGCG"/>
    <property type="match status" value="1"/>
</dbReference>
<feature type="transmembrane region" description="Helical" evidence="1">
    <location>
        <begin position="190"/>
        <end position="208"/>
    </location>
</feature>
<dbReference type="Pfam" id="PF04536">
    <property type="entry name" value="TPM_phosphatase"/>
    <property type="match status" value="1"/>
</dbReference>
<gene>
    <name evidence="4" type="ORF">SAMN05216339_102120</name>
</gene>
<dbReference type="OrthoDB" id="9810918at2"/>
<evidence type="ECO:0000256" key="1">
    <source>
        <dbReference type="SAM" id="Phobius"/>
    </source>
</evidence>
<feature type="signal peptide" evidence="2">
    <location>
        <begin position="1"/>
        <end position="29"/>
    </location>
</feature>
<protein>
    <recommendedName>
        <fullName evidence="3">TPM domain-containing protein</fullName>
    </recommendedName>
</protein>
<keyword evidence="2" id="KW-0732">Signal</keyword>
<evidence type="ECO:0000256" key="2">
    <source>
        <dbReference type="SAM" id="SignalP"/>
    </source>
</evidence>
<organism evidence="4 5">
    <name type="scientific">Nitrosomonas eutropha</name>
    <dbReference type="NCBI Taxonomy" id="916"/>
    <lineage>
        <taxon>Bacteria</taxon>
        <taxon>Pseudomonadati</taxon>
        <taxon>Pseudomonadota</taxon>
        <taxon>Betaproteobacteria</taxon>
        <taxon>Nitrosomonadales</taxon>
        <taxon>Nitrosomonadaceae</taxon>
        <taxon>Nitrosomonas</taxon>
    </lineage>
</organism>
<dbReference type="PANTHER" id="PTHR30373">
    <property type="entry name" value="UPF0603 PROTEIN YGCG"/>
    <property type="match status" value="1"/>
</dbReference>
<dbReference type="RefSeq" id="WP_074927036.1">
    <property type="nucleotide sequence ID" value="NZ_FPBL01000002.1"/>
</dbReference>
<keyword evidence="1" id="KW-0812">Transmembrane</keyword>
<feature type="transmembrane region" description="Helical" evidence="1">
    <location>
        <begin position="220"/>
        <end position="248"/>
    </location>
</feature>
<name>A0A1I7G087_9PROT</name>
<feature type="domain" description="TPM" evidence="3">
    <location>
        <begin position="40"/>
        <end position="163"/>
    </location>
</feature>
<keyword evidence="1" id="KW-0472">Membrane</keyword>
<dbReference type="AlphaFoldDB" id="A0A1I7G087"/>
<dbReference type="Proteomes" id="UP000183926">
    <property type="component" value="Unassembled WGS sequence"/>
</dbReference>